<dbReference type="GeneID" id="94293281"/>
<feature type="region of interest" description="Disordered" evidence="1">
    <location>
        <begin position="129"/>
        <end position="167"/>
    </location>
</feature>
<feature type="region of interest" description="Disordered" evidence="1">
    <location>
        <begin position="1"/>
        <end position="70"/>
    </location>
</feature>
<evidence type="ECO:0000256" key="1">
    <source>
        <dbReference type="SAM" id="MobiDB-lite"/>
    </source>
</evidence>
<feature type="compositionally biased region" description="Polar residues" evidence="1">
    <location>
        <begin position="24"/>
        <end position="44"/>
    </location>
</feature>
<feature type="compositionally biased region" description="Low complexity" evidence="1">
    <location>
        <begin position="1"/>
        <end position="15"/>
    </location>
</feature>
<reference evidence="2 3" key="1">
    <citation type="submission" date="2021-02" db="EMBL/GenBank/DDBJ databases">
        <title>Porcisia hertigi Genome sequencing and assembly.</title>
        <authorList>
            <person name="Almutairi H."/>
            <person name="Gatherer D."/>
        </authorList>
    </citation>
    <scope>NUCLEOTIDE SEQUENCE [LARGE SCALE GENOMIC DNA]</scope>
    <source>
        <strain evidence="2 3">C119</strain>
    </source>
</reference>
<evidence type="ECO:0000313" key="3">
    <source>
        <dbReference type="Proteomes" id="UP000674318"/>
    </source>
</evidence>
<dbReference type="EMBL" id="JAFJZO010000004">
    <property type="protein sequence ID" value="KAG5511667.1"/>
    <property type="molecule type" value="Genomic_DNA"/>
</dbReference>
<feature type="region of interest" description="Disordered" evidence="1">
    <location>
        <begin position="528"/>
        <end position="577"/>
    </location>
</feature>
<feature type="region of interest" description="Disordered" evidence="1">
    <location>
        <begin position="213"/>
        <end position="239"/>
    </location>
</feature>
<protein>
    <submittedName>
        <fullName evidence="2">Uncharacterized protein</fullName>
    </submittedName>
</protein>
<dbReference type="AlphaFoldDB" id="A0A836YJP9"/>
<proteinExistence type="predicted"/>
<accession>A0A836YJP9</accession>
<name>A0A836YJP9_9TRYP</name>
<dbReference type="OrthoDB" id="267413at2759"/>
<dbReference type="KEGG" id="phet:94293281"/>
<gene>
    <name evidence="2" type="ORF">JKF63_07264</name>
</gene>
<dbReference type="Proteomes" id="UP000674318">
    <property type="component" value="Unassembled WGS sequence"/>
</dbReference>
<feature type="compositionally biased region" description="Polar residues" evidence="1">
    <location>
        <begin position="141"/>
        <end position="167"/>
    </location>
</feature>
<comment type="caution">
    <text evidence="2">The sequence shown here is derived from an EMBL/GenBank/DDBJ whole genome shotgun (WGS) entry which is preliminary data.</text>
</comment>
<feature type="region of interest" description="Disordered" evidence="1">
    <location>
        <begin position="180"/>
        <end position="199"/>
    </location>
</feature>
<organism evidence="2 3">
    <name type="scientific">Porcisia hertigi</name>
    <dbReference type="NCBI Taxonomy" id="2761500"/>
    <lineage>
        <taxon>Eukaryota</taxon>
        <taxon>Discoba</taxon>
        <taxon>Euglenozoa</taxon>
        <taxon>Kinetoplastea</taxon>
        <taxon>Metakinetoplastina</taxon>
        <taxon>Trypanosomatida</taxon>
        <taxon>Trypanosomatidae</taxon>
        <taxon>Leishmaniinae</taxon>
        <taxon>Porcisia</taxon>
    </lineage>
</organism>
<feature type="compositionally biased region" description="Low complexity" evidence="1">
    <location>
        <begin position="229"/>
        <end position="239"/>
    </location>
</feature>
<sequence length="707" mass="73477">MDSPTSVTTPTVVSRRVTEEQRRLSSNTPIRSSYARSDTGSNVSDHVYHGNRHLTPFSPPPKEGVTDKTTPSNVVDVATSLSLASVAAAAEPTQRRHTVSLSNGPVHRLTVSPWDHVDDVIGDFVRETTNDEDVPPGLLQFLQNNPTHREQPQPQSDQLAYPTSISSFGKNATRSASLMAPPLQSSIRPPCAFDSASASSRKLDKISTAVSAPMASNGNDEAHHKHRSSGSSTSTSKGTKPCWLAEAVAPGRPSCFAKGDEKKSTTLRTIVGGGGGDDDANAGLRKPTATTTAKQIEVHGLPPRLFGSDLMTRPSGQPREAKEWRQPTVSVLQPRYITLTNVSEDICGVDGGGTAASAGGFACGTSTASSMTRPLRAPPSAPSITILSRNPSPAILSVHSGKLSSPRDGVLQASDGARIRTANGNSSKASVDRLHDVTGGQLHLQQQAEQTDQRRLSTYNRNMDITSANRMEAAAAVVGSGGSLLVAGKALHLTLSAPIIRSPPISMGAVTSTSARSTAPVPAVQLLHQQQCHHEAEEEEEAKNPPGGPAPTPVLRRPSGCAATANSMIPSTTSSTDTSYANVTHALATACGRLAPTSTSVVKGSCNGLGLPRSHRVQSGAACHHCSSATKLADFEATAINLIDVATAASVSDRPSLCGDIEPSLMAGVTWAGSLSSYAPSVTSPTGGTLTSTVNYGQSGVSSSMTT</sequence>
<dbReference type="RefSeq" id="XP_067759759.1">
    <property type="nucleotide sequence ID" value="XM_067903204.1"/>
</dbReference>
<feature type="compositionally biased region" description="Polar residues" evidence="1">
    <location>
        <begin position="564"/>
        <end position="577"/>
    </location>
</feature>
<evidence type="ECO:0000313" key="2">
    <source>
        <dbReference type="EMBL" id="KAG5511667.1"/>
    </source>
</evidence>
<feature type="region of interest" description="Disordered" evidence="1">
    <location>
        <begin position="267"/>
        <end position="292"/>
    </location>
</feature>
<keyword evidence="3" id="KW-1185">Reference proteome</keyword>